<comment type="caution">
    <text evidence="1">The sequence shown here is derived from an EMBL/GenBank/DDBJ whole genome shotgun (WGS) entry which is preliminary data.</text>
</comment>
<dbReference type="EMBL" id="BGZK01001947">
    <property type="protein sequence ID" value="GBP88639.1"/>
    <property type="molecule type" value="Genomic_DNA"/>
</dbReference>
<organism evidence="1 2">
    <name type="scientific">Eumeta variegata</name>
    <name type="common">Bagworm moth</name>
    <name type="synonym">Eumeta japonica</name>
    <dbReference type="NCBI Taxonomy" id="151549"/>
    <lineage>
        <taxon>Eukaryota</taxon>
        <taxon>Metazoa</taxon>
        <taxon>Ecdysozoa</taxon>
        <taxon>Arthropoda</taxon>
        <taxon>Hexapoda</taxon>
        <taxon>Insecta</taxon>
        <taxon>Pterygota</taxon>
        <taxon>Neoptera</taxon>
        <taxon>Endopterygota</taxon>
        <taxon>Lepidoptera</taxon>
        <taxon>Glossata</taxon>
        <taxon>Ditrysia</taxon>
        <taxon>Tineoidea</taxon>
        <taxon>Psychidae</taxon>
        <taxon>Oiketicinae</taxon>
        <taxon>Eumeta</taxon>
    </lineage>
</organism>
<dbReference type="Proteomes" id="UP000299102">
    <property type="component" value="Unassembled WGS sequence"/>
</dbReference>
<dbReference type="AlphaFoldDB" id="A0A4C1ZP25"/>
<dbReference type="OrthoDB" id="10032414at2759"/>
<keyword evidence="2" id="KW-1185">Reference proteome</keyword>
<sequence>MKAKRSHKRPVGASALLNCDIPCTEAFLIIVHSRKRERRWLRGRKRCLRTRATLLRANRRIIFNPNRIKASAPYLRNHFKPPVPVVLTSPVTRNGCLCCLTRQPGVKSFGSGATWRSLDYFAANVRCSRSPGRYLDGWFHLGPAPSRAPRLSSDPLLKEPRFRGGRPRAGRNVPLTCCAPRMCTYRRSLSRLSVRVAQNRFKRFQSGNFDVKDEPRSGRPVTDEIDVIGRSRAGSNIRSAWLKN</sequence>
<accession>A0A4C1ZP25</accession>
<evidence type="ECO:0000313" key="1">
    <source>
        <dbReference type="EMBL" id="GBP88639.1"/>
    </source>
</evidence>
<evidence type="ECO:0000313" key="2">
    <source>
        <dbReference type="Proteomes" id="UP000299102"/>
    </source>
</evidence>
<name>A0A4C1ZP25_EUMVA</name>
<protein>
    <submittedName>
        <fullName evidence="1">Uncharacterized protein</fullName>
    </submittedName>
</protein>
<reference evidence="1 2" key="1">
    <citation type="journal article" date="2019" name="Commun. Biol.">
        <title>The bagworm genome reveals a unique fibroin gene that provides high tensile strength.</title>
        <authorList>
            <person name="Kono N."/>
            <person name="Nakamura H."/>
            <person name="Ohtoshi R."/>
            <person name="Tomita M."/>
            <person name="Numata K."/>
            <person name="Arakawa K."/>
        </authorList>
    </citation>
    <scope>NUCLEOTIDE SEQUENCE [LARGE SCALE GENOMIC DNA]</scope>
</reference>
<gene>
    <name evidence="1" type="ORF">EVAR_103884_1</name>
</gene>
<proteinExistence type="predicted"/>